<keyword evidence="6" id="KW-1133">Transmembrane helix</keyword>
<proteinExistence type="predicted"/>
<dbReference type="InterPro" id="IPR005467">
    <property type="entry name" value="His_kinase_dom"/>
</dbReference>
<evidence type="ECO:0000256" key="1">
    <source>
        <dbReference type="ARBA" id="ARBA00022679"/>
    </source>
</evidence>
<dbReference type="InterPro" id="IPR050482">
    <property type="entry name" value="Sensor_HK_TwoCompSys"/>
</dbReference>
<evidence type="ECO:0000259" key="7">
    <source>
        <dbReference type="PROSITE" id="PS50109"/>
    </source>
</evidence>
<keyword evidence="6" id="KW-0472">Membrane</keyword>
<evidence type="ECO:0000256" key="6">
    <source>
        <dbReference type="SAM" id="Phobius"/>
    </source>
</evidence>
<feature type="transmembrane region" description="Helical" evidence="6">
    <location>
        <begin position="34"/>
        <end position="52"/>
    </location>
</feature>
<dbReference type="InterPro" id="IPR013767">
    <property type="entry name" value="PAS_fold"/>
</dbReference>
<dbReference type="Pfam" id="PF00989">
    <property type="entry name" value="PAS"/>
    <property type="match status" value="1"/>
</dbReference>
<dbReference type="InterPro" id="IPR000700">
    <property type="entry name" value="PAS-assoc_C"/>
</dbReference>
<dbReference type="SMART" id="SM00091">
    <property type="entry name" value="PAS"/>
    <property type="match status" value="1"/>
</dbReference>
<dbReference type="SMART" id="SM00387">
    <property type="entry name" value="HATPase_c"/>
    <property type="match status" value="1"/>
</dbReference>
<keyword evidence="2 10" id="KW-0418">Kinase</keyword>
<dbReference type="Gene3D" id="3.30.565.10">
    <property type="entry name" value="Histidine kinase-like ATPase, C-terminal domain"/>
    <property type="match status" value="1"/>
</dbReference>
<dbReference type="SUPFAM" id="SSF55785">
    <property type="entry name" value="PYP-like sensor domain (PAS domain)"/>
    <property type="match status" value="1"/>
</dbReference>
<dbReference type="InterPro" id="IPR036890">
    <property type="entry name" value="HATPase_C_sf"/>
</dbReference>
<evidence type="ECO:0000256" key="5">
    <source>
        <dbReference type="SAM" id="MobiDB-lite"/>
    </source>
</evidence>
<dbReference type="InterPro" id="IPR035965">
    <property type="entry name" value="PAS-like_dom_sf"/>
</dbReference>
<gene>
    <name evidence="10" type="ORF">SAMN04487926_106219</name>
</gene>
<dbReference type="PANTHER" id="PTHR24421">
    <property type="entry name" value="NITRATE/NITRITE SENSOR PROTEIN NARX-RELATED"/>
    <property type="match status" value="1"/>
</dbReference>
<evidence type="ECO:0000256" key="4">
    <source>
        <dbReference type="SAM" id="Coils"/>
    </source>
</evidence>
<keyword evidence="3" id="KW-0902">Two-component regulatory system</keyword>
<dbReference type="PROSITE" id="PS50109">
    <property type="entry name" value="HIS_KIN"/>
    <property type="match status" value="1"/>
</dbReference>
<dbReference type="PROSITE" id="PS50113">
    <property type="entry name" value="PAC"/>
    <property type="match status" value="1"/>
</dbReference>
<sequence>MRQQESGRATPQPDDLNHNMNTVASPTGQSLRTALTMLATFMAGVLAASFTACLTLRWTTTVAGATVLAILVACIVWSHREERRNRLARARSHENDLHGATSMQTFDEARLTAIIRSSREAIVTIDAMQRIVLMNPMAEELLGCDAAKVIGGPLSRFIPERFRIAHAKHVEHFGATSGSDRRMGSPRVLYALRADGREFPIEASISQSQYGNEKLYTVMLRDITGRMRAEEALRQSREDLRELSANLQRVREEEKAHIARELHDDLGQSLTALKMDLSVIGHALESEGIDNAYVHERLQAMARVIDATVASVRRIAANQRPAMLDDLGLVAAIDWLADDFSQRYGIRVARRLEVGSAAFSHGAATAIFRIVQEALTNVAKHAQASLVTLAMRVDGEHCTLDIVDDGRGLPAVEHARDPRTGRNFGLLGIRERVHMLGGTLSTGEPGHGFNLSITFPLDALQSEETQP</sequence>
<dbReference type="SUPFAM" id="SSF55874">
    <property type="entry name" value="ATPase domain of HSP90 chaperone/DNA topoisomerase II/histidine kinase"/>
    <property type="match status" value="1"/>
</dbReference>
<dbReference type="Pfam" id="PF02518">
    <property type="entry name" value="HATPase_c"/>
    <property type="match status" value="1"/>
</dbReference>
<keyword evidence="4" id="KW-0175">Coiled coil</keyword>
<feature type="coiled-coil region" evidence="4">
    <location>
        <begin position="226"/>
        <end position="260"/>
    </location>
</feature>
<dbReference type="Pfam" id="PF07730">
    <property type="entry name" value="HisKA_3"/>
    <property type="match status" value="1"/>
</dbReference>
<keyword evidence="1" id="KW-0808">Transferase</keyword>
<dbReference type="GO" id="GO:0016020">
    <property type="term" value="C:membrane"/>
    <property type="evidence" value="ECO:0007669"/>
    <property type="project" value="InterPro"/>
</dbReference>
<keyword evidence="6" id="KW-0812">Transmembrane</keyword>
<dbReference type="Gene3D" id="1.20.5.1930">
    <property type="match status" value="1"/>
</dbReference>
<organism evidence="10 11">
    <name type="scientific">Paraburkholderia steynii</name>
    <dbReference type="NCBI Taxonomy" id="1245441"/>
    <lineage>
        <taxon>Bacteria</taxon>
        <taxon>Pseudomonadati</taxon>
        <taxon>Pseudomonadota</taxon>
        <taxon>Betaproteobacteria</taxon>
        <taxon>Burkholderiales</taxon>
        <taxon>Burkholderiaceae</taxon>
        <taxon>Paraburkholderia</taxon>
    </lineage>
</organism>
<dbReference type="CDD" id="cd16917">
    <property type="entry name" value="HATPase_UhpB-NarQ-NarX-like"/>
    <property type="match status" value="1"/>
</dbReference>
<feature type="transmembrane region" description="Helical" evidence="6">
    <location>
        <begin position="58"/>
        <end position="77"/>
    </location>
</feature>
<comment type="caution">
    <text evidence="10">The sequence shown here is derived from an EMBL/GenBank/DDBJ whole genome shotgun (WGS) entry which is preliminary data.</text>
</comment>
<dbReference type="GO" id="GO:0000155">
    <property type="term" value="F:phosphorelay sensor kinase activity"/>
    <property type="evidence" value="ECO:0007669"/>
    <property type="project" value="InterPro"/>
</dbReference>
<evidence type="ECO:0000256" key="2">
    <source>
        <dbReference type="ARBA" id="ARBA00022777"/>
    </source>
</evidence>
<dbReference type="InterPro" id="IPR011712">
    <property type="entry name" value="Sig_transdc_His_kin_sub3_dim/P"/>
</dbReference>
<dbReference type="CDD" id="cd00130">
    <property type="entry name" value="PAS"/>
    <property type="match status" value="1"/>
</dbReference>
<evidence type="ECO:0000313" key="10">
    <source>
        <dbReference type="EMBL" id="SDH64944.1"/>
    </source>
</evidence>
<dbReference type="AlphaFoldDB" id="A0A7Z7FGL4"/>
<protein>
    <submittedName>
        <fullName evidence="10">Two-component system, unclassified family, sensor kinase</fullName>
    </submittedName>
</protein>
<dbReference type="GO" id="GO:0046983">
    <property type="term" value="F:protein dimerization activity"/>
    <property type="evidence" value="ECO:0007669"/>
    <property type="project" value="InterPro"/>
</dbReference>
<evidence type="ECO:0000259" key="8">
    <source>
        <dbReference type="PROSITE" id="PS50112"/>
    </source>
</evidence>
<dbReference type="InterPro" id="IPR000014">
    <property type="entry name" value="PAS"/>
</dbReference>
<feature type="domain" description="PAS" evidence="8">
    <location>
        <begin position="107"/>
        <end position="151"/>
    </location>
</feature>
<feature type="region of interest" description="Disordered" evidence="5">
    <location>
        <begin position="1"/>
        <end position="25"/>
    </location>
</feature>
<dbReference type="Gene3D" id="3.30.450.20">
    <property type="entry name" value="PAS domain"/>
    <property type="match status" value="1"/>
</dbReference>
<dbReference type="PANTHER" id="PTHR24421:SF58">
    <property type="entry name" value="SIGNAL TRANSDUCTION HISTIDINE-PROTEIN KINASE_PHOSPHATASE UHPB"/>
    <property type="match status" value="1"/>
</dbReference>
<dbReference type="Proteomes" id="UP000198900">
    <property type="component" value="Unassembled WGS sequence"/>
</dbReference>
<evidence type="ECO:0000256" key="3">
    <source>
        <dbReference type="ARBA" id="ARBA00023012"/>
    </source>
</evidence>
<dbReference type="NCBIfam" id="TIGR00229">
    <property type="entry name" value="sensory_box"/>
    <property type="match status" value="1"/>
</dbReference>
<dbReference type="PROSITE" id="PS50112">
    <property type="entry name" value="PAS"/>
    <property type="match status" value="1"/>
</dbReference>
<evidence type="ECO:0000259" key="9">
    <source>
        <dbReference type="PROSITE" id="PS50113"/>
    </source>
</evidence>
<dbReference type="EMBL" id="FNDI01000006">
    <property type="protein sequence ID" value="SDH64944.1"/>
    <property type="molecule type" value="Genomic_DNA"/>
</dbReference>
<evidence type="ECO:0000313" key="11">
    <source>
        <dbReference type="Proteomes" id="UP000198900"/>
    </source>
</evidence>
<accession>A0A7Z7FGL4</accession>
<dbReference type="InterPro" id="IPR003594">
    <property type="entry name" value="HATPase_dom"/>
</dbReference>
<reference evidence="10" key="1">
    <citation type="submission" date="2016-10" db="EMBL/GenBank/DDBJ databases">
        <authorList>
            <person name="Varghese N."/>
            <person name="Submissions S."/>
        </authorList>
    </citation>
    <scope>NUCLEOTIDE SEQUENCE [LARGE SCALE GENOMIC DNA]</scope>
    <source>
        <strain evidence="10">YR281</strain>
    </source>
</reference>
<feature type="domain" description="Histidine kinase" evidence="7">
    <location>
        <begin position="261"/>
        <end position="459"/>
    </location>
</feature>
<name>A0A7Z7FGL4_9BURK</name>
<feature type="domain" description="PAC" evidence="9">
    <location>
        <begin position="182"/>
        <end position="235"/>
    </location>
</feature>
<keyword evidence="11" id="KW-1185">Reference proteome</keyword>